<accession>A0A6S6SHP6</accession>
<proteinExistence type="predicted"/>
<protein>
    <submittedName>
        <fullName evidence="1">Uncharacterized protein</fullName>
    </submittedName>
</protein>
<dbReference type="EMBL" id="CACVAS010000047">
    <property type="protein sequence ID" value="CAA6807957.1"/>
    <property type="molecule type" value="Genomic_DNA"/>
</dbReference>
<reference evidence="1" key="1">
    <citation type="submission" date="2020-01" db="EMBL/GenBank/DDBJ databases">
        <authorList>
            <person name="Meier V. D."/>
            <person name="Meier V D."/>
        </authorList>
    </citation>
    <scope>NUCLEOTIDE SEQUENCE</scope>
    <source>
        <strain evidence="1">HLG_WM_MAG_01</strain>
    </source>
</reference>
<evidence type="ECO:0000313" key="1">
    <source>
        <dbReference type="EMBL" id="CAA6807957.1"/>
    </source>
</evidence>
<dbReference type="AlphaFoldDB" id="A0A6S6SHP6"/>
<gene>
    <name evidence="1" type="ORF">HELGO_WM3358</name>
</gene>
<sequence length="85" mass="9624">MSKPTFANICMYPQDINFMTSSDFNFEVFSSDGNIEYNGKLVGVYNGSKNKVSIRGKRNKDNPLVLWLADNSFFDSSTAYHIHST</sequence>
<organism evidence="1">
    <name type="scientific">uncultured Sulfurovum sp</name>
    <dbReference type="NCBI Taxonomy" id="269237"/>
    <lineage>
        <taxon>Bacteria</taxon>
        <taxon>Pseudomonadati</taxon>
        <taxon>Campylobacterota</taxon>
        <taxon>Epsilonproteobacteria</taxon>
        <taxon>Campylobacterales</taxon>
        <taxon>Sulfurovaceae</taxon>
        <taxon>Sulfurovum</taxon>
        <taxon>environmental samples</taxon>
    </lineage>
</organism>
<name>A0A6S6SHP6_9BACT</name>